<dbReference type="EnsemblProtists" id="EOD34696">
    <property type="protein sequence ID" value="EOD34696"/>
    <property type="gene ID" value="EMIHUDRAFT_447064"/>
</dbReference>
<accession>A0A0D3JF77</accession>
<feature type="region of interest" description="Disordered" evidence="2">
    <location>
        <begin position="195"/>
        <end position="228"/>
    </location>
</feature>
<evidence type="ECO:0000313" key="4">
    <source>
        <dbReference type="Proteomes" id="UP000013827"/>
    </source>
</evidence>
<dbReference type="AlphaFoldDB" id="A0A0D3JF77"/>
<dbReference type="EnsemblProtists" id="EOD22162">
    <property type="protein sequence ID" value="EOD22162"/>
    <property type="gene ID" value="EMIHUDRAFT_435581"/>
</dbReference>
<keyword evidence="4" id="KW-1185">Reference proteome</keyword>
<dbReference type="RefSeq" id="XP_005787125.1">
    <property type="nucleotide sequence ID" value="XM_005787068.1"/>
</dbReference>
<evidence type="ECO:0000256" key="1">
    <source>
        <dbReference type="SAM" id="Coils"/>
    </source>
</evidence>
<organism evidence="3 4">
    <name type="scientific">Emiliania huxleyi (strain CCMP1516)</name>
    <dbReference type="NCBI Taxonomy" id="280463"/>
    <lineage>
        <taxon>Eukaryota</taxon>
        <taxon>Haptista</taxon>
        <taxon>Haptophyta</taxon>
        <taxon>Prymnesiophyceae</taxon>
        <taxon>Isochrysidales</taxon>
        <taxon>Noelaerhabdaceae</taxon>
        <taxon>Emiliania</taxon>
    </lineage>
</organism>
<keyword evidence="1" id="KW-0175">Coiled coil</keyword>
<reference evidence="4" key="1">
    <citation type="journal article" date="2013" name="Nature">
        <title>Pan genome of the phytoplankton Emiliania underpins its global distribution.</title>
        <authorList>
            <person name="Read B.A."/>
            <person name="Kegel J."/>
            <person name="Klute M.J."/>
            <person name="Kuo A."/>
            <person name="Lefebvre S.C."/>
            <person name="Maumus F."/>
            <person name="Mayer C."/>
            <person name="Miller J."/>
            <person name="Monier A."/>
            <person name="Salamov A."/>
            <person name="Young J."/>
            <person name="Aguilar M."/>
            <person name="Claverie J.M."/>
            <person name="Frickenhaus S."/>
            <person name="Gonzalez K."/>
            <person name="Herman E.K."/>
            <person name="Lin Y.C."/>
            <person name="Napier J."/>
            <person name="Ogata H."/>
            <person name="Sarno A.F."/>
            <person name="Shmutz J."/>
            <person name="Schroeder D."/>
            <person name="de Vargas C."/>
            <person name="Verret F."/>
            <person name="von Dassow P."/>
            <person name="Valentin K."/>
            <person name="Van de Peer Y."/>
            <person name="Wheeler G."/>
            <person name="Dacks J.B."/>
            <person name="Delwiche C.F."/>
            <person name="Dyhrman S.T."/>
            <person name="Glockner G."/>
            <person name="John U."/>
            <person name="Richards T."/>
            <person name="Worden A.Z."/>
            <person name="Zhang X."/>
            <person name="Grigoriev I.V."/>
            <person name="Allen A.E."/>
            <person name="Bidle K."/>
            <person name="Borodovsky M."/>
            <person name="Bowler C."/>
            <person name="Brownlee C."/>
            <person name="Cock J.M."/>
            <person name="Elias M."/>
            <person name="Gladyshev V.N."/>
            <person name="Groth M."/>
            <person name="Guda C."/>
            <person name="Hadaegh A."/>
            <person name="Iglesias-Rodriguez M.D."/>
            <person name="Jenkins J."/>
            <person name="Jones B.M."/>
            <person name="Lawson T."/>
            <person name="Leese F."/>
            <person name="Lindquist E."/>
            <person name="Lobanov A."/>
            <person name="Lomsadze A."/>
            <person name="Malik S.B."/>
            <person name="Marsh M.E."/>
            <person name="Mackinder L."/>
            <person name="Mock T."/>
            <person name="Mueller-Roeber B."/>
            <person name="Pagarete A."/>
            <person name="Parker M."/>
            <person name="Probert I."/>
            <person name="Quesneville H."/>
            <person name="Raines C."/>
            <person name="Rensing S.A."/>
            <person name="Riano-Pachon D.M."/>
            <person name="Richier S."/>
            <person name="Rokitta S."/>
            <person name="Shiraiwa Y."/>
            <person name="Soanes D.M."/>
            <person name="van der Giezen M."/>
            <person name="Wahlund T.M."/>
            <person name="Williams B."/>
            <person name="Wilson W."/>
            <person name="Wolfe G."/>
            <person name="Wurch L.L."/>
        </authorList>
    </citation>
    <scope>NUCLEOTIDE SEQUENCE</scope>
</reference>
<dbReference type="KEGG" id="ehx:EMIHUDRAFT_435581"/>
<evidence type="ECO:0000256" key="2">
    <source>
        <dbReference type="SAM" id="MobiDB-lite"/>
    </source>
</evidence>
<evidence type="ECO:0000313" key="3">
    <source>
        <dbReference type="EnsemblProtists" id="EOD22162"/>
    </source>
</evidence>
<feature type="compositionally biased region" description="Polar residues" evidence="2">
    <location>
        <begin position="219"/>
        <end position="228"/>
    </location>
</feature>
<dbReference type="HOGENOM" id="CLU_1216679_0_0_1"/>
<proteinExistence type="predicted"/>
<sequence>MAMFLHKSAGDQGNLDNTRKAAAAVVAERWAAQIRKLAESDARAGEAEATLKDIAALIPSSYPCDIPLRMRVVALAAAAAKGEAETSRLRAELQQAASAQEAAEAALAAAEEAAVAAAAAAAEKDVPSWLRGAEAMLNGSAGDGGGRELWAAAVISRLARRWLSGFRRRLARALVEAKLRIAELEFEADEARGAARKLAGDVSGRESGQSTPKRRGRSSRGSQAKSGN</sequence>
<dbReference type="PaxDb" id="2903-EOD22162"/>
<feature type="coiled-coil region" evidence="1">
    <location>
        <begin position="167"/>
        <end position="194"/>
    </location>
</feature>
<reference evidence="3" key="2">
    <citation type="submission" date="2024-10" db="UniProtKB">
        <authorList>
            <consortium name="EnsemblProtists"/>
        </authorList>
    </citation>
    <scope>IDENTIFICATION</scope>
</reference>
<name>A0A0D3JF77_EMIH1</name>
<dbReference type="GeneID" id="17267709"/>
<dbReference type="KEGG" id="ehx:EMIHUDRAFT_447064"/>
<dbReference type="GeneID" id="17279971"/>
<dbReference type="RefSeq" id="XP_005774591.1">
    <property type="nucleotide sequence ID" value="XM_005774534.1"/>
</dbReference>
<dbReference type="Proteomes" id="UP000013827">
    <property type="component" value="Unassembled WGS sequence"/>
</dbReference>
<protein>
    <submittedName>
        <fullName evidence="3">Uncharacterized protein</fullName>
    </submittedName>
</protein>